<organism evidence="1 2">
    <name type="scientific">Chroogloeocystis siderophila 5.2 s.c.1</name>
    <dbReference type="NCBI Taxonomy" id="247279"/>
    <lineage>
        <taxon>Bacteria</taxon>
        <taxon>Bacillati</taxon>
        <taxon>Cyanobacteriota</taxon>
        <taxon>Cyanophyceae</taxon>
        <taxon>Oscillatoriophycideae</taxon>
        <taxon>Chroococcales</taxon>
        <taxon>Chroococcaceae</taxon>
        <taxon>Chroogloeocystis</taxon>
    </lineage>
</organism>
<dbReference type="RefSeq" id="WP_073549746.1">
    <property type="nucleotide sequence ID" value="NZ_CAWMVK010000043.1"/>
</dbReference>
<dbReference type="Gene3D" id="1.25.40.10">
    <property type="entry name" value="Tetratricopeptide repeat domain"/>
    <property type="match status" value="1"/>
</dbReference>
<dbReference type="Pfam" id="PF14559">
    <property type="entry name" value="TPR_19"/>
    <property type="match status" value="1"/>
</dbReference>
<protein>
    <recommendedName>
        <fullName evidence="3">Tetratricopeptide repeat protein</fullName>
    </recommendedName>
</protein>
<accession>A0A1U7HQH9</accession>
<evidence type="ECO:0000313" key="1">
    <source>
        <dbReference type="EMBL" id="OKH25842.1"/>
    </source>
</evidence>
<evidence type="ECO:0000313" key="2">
    <source>
        <dbReference type="Proteomes" id="UP000185984"/>
    </source>
</evidence>
<reference evidence="1 2" key="1">
    <citation type="submission" date="2016-11" db="EMBL/GenBank/DDBJ databases">
        <title>Draft Genome Sequences of Nine Cyanobacterial Strains from Diverse Habitats.</title>
        <authorList>
            <person name="Zhu T."/>
            <person name="Hou S."/>
            <person name="Lu X."/>
            <person name="Hess W.R."/>
        </authorList>
    </citation>
    <scope>NUCLEOTIDE SEQUENCE [LARGE SCALE GENOMIC DNA]</scope>
    <source>
        <strain evidence="1 2">5.2 s.c.1</strain>
    </source>
</reference>
<comment type="caution">
    <text evidence="1">The sequence shown here is derived from an EMBL/GenBank/DDBJ whole genome shotgun (WGS) entry which is preliminary data.</text>
</comment>
<proteinExistence type="predicted"/>
<dbReference type="SUPFAM" id="SSF81901">
    <property type="entry name" value="HCP-like"/>
    <property type="match status" value="1"/>
</dbReference>
<name>A0A1U7HQH9_9CHRO</name>
<dbReference type="AlphaFoldDB" id="A0A1U7HQH9"/>
<sequence length="298" mass="35648">MIENELMNLARNHEYEKILNQYQEYAIASIAEVADFLRTEDVYKVATKLYQHLLKHQQTADFHYGIGQCYGKTYDYATSLHHLEQAFTTNRSEGANYYAYVLERNFLMDRAYEWYQKALQNGYGEDLWTLSHYAYFLEKYNRIEVAEQVYNEVLTKNPAYTWAVKRYAVFLLKQNEPTRSMQLMQDALQKFPNNPFVKLNYLEYLIIRGMLEEYNEYCQNLNYEDLVLPFQILIDLFDYYCNFLLQGKTDNVKVNSFEDKVKKYKDGIHRDFDDLTDLLTFKNGDLVAWRRLIDALLI</sequence>
<evidence type="ECO:0008006" key="3">
    <source>
        <dbReference type="Google" id="ProtNLM"/>
    </source>
</evidence>
<dbReference type="SUPFAM" id="SSF48452">
    <property type="entry name" value="TPR-like"/>
    <property type="match status" value="1"/>
</dbReference>
<dbReference type="InterPro" id="IPR011990">
    <property type="entry name" value="TPR-like_helical_dom_sf"/>
</dbReference>
<dbReference type="Proteomes" id="UP000185984">
    <property type="component" value="Unassembled WGS sequence"/>
</dbReference>
<keyword evidence="2" id="KW-1185">Reference proteome</keyword>
<gene>
    <name evidence="1" type="ORF">NIES1031_12705</name>
</gene>
<dbReference type="OrthoDB" id="419546at2"/>
<dbReference type="EMBL" id="MRCC01000009">
    <property type="protein sequence ID" value="OKH25842.1"/>
    <property type="molecule type" value="Genomic_DNA"/>
</dbReference>